<protein>
    <recommendedName>
        <fullName evidence="3">Jacalin-type lectin domain-containing protein</fullName>
    </recommendedName>
</protein>
<evidence type="ECO:0000259" key="3">
    <source>
        <dbReference type="PROSITE" id="PS51752"/>
    </source>
</evidence>
<dbReference type="EMBL" id="SSOP01000155">
    <property type="protein sequence ID" value="KAB5590644.1"/>
    <property type="molecule type" value="Genomic_DNA"/>
</dbReference>
<proteinExistence type="predicted"/>
<dbReference type="Pfam" id="PF01419">
    <property type="entry name" value="Jacalin"/>
    <property type="match status" value="2"/>
</dbReference>
<name>A0A5N5QG49_9AGAM</name>
<dbReference type="PROSITE" id="PS51752">
    <property type="entry name" value="JACALIN_LECTIN"/>
    <property type="match status" value="1"/>
</dbReference>
<dbReference type="PANTHER" id="PTHR33589">
    <property type="entry name" value="OS11G0524900 PROTEIN"/>
    <property type="match status" value="1"/>
</dbReference>
<dbReference type="OrthoDB" id="3156891at2759"/>
<organism evidence="4 5">
    <name type="scientific">Ceratobasidium theobromae</name>
    <dbReference type="NCBI Taxonomy" id="1582974"/>
    <lineage>
        <taxon>Eukaryota</taxon>
        <taxon>Fungi</taxon>
        <taxon>Dikarya</taxon>
        <taxon>Basidiomycota</taxon>
        <taxon>Agaricomycotina</taxon>
        <taxon>Agaricomycetes</taxon>
        <taxon>Cantharellales</taxon>
        <taxon>Ceratobasidiaceae</taxon>
        <taxon>Ceratobasidium</taxon>
    </lineage>
</organism>
<evidence type="ECO:0000313" key="5">
    <source>
        <dbReference type="Proteomes" id="UP000383932"/>
    </source>
</evidence>
<dbReference type="InterPro" id="IPR036404">
    <property type="entry name" value="Jacalin-like_lectin_dom_sf"/>
</dbReference>
<accession>A0A5N5QG49</accession>
<feature type="domain" description="Jacalin-type lectin" evidence="3">
    <location>
        <begin position="433"/>
        <end position="599"/>
    </location>
</feature>
<gene>
    <name evidence="4" type="ORF">CTheo_5925</name>
</gene>
<dbReference type="InterPro" id="IPR001229">
    <property type="entry name" value="Jacalin-like_lectin_dom"/>
</dbReference>
<dbReference type="Proteomes" id="UP000383932">
    <property type="component" value="Unassembled WGS sequence"/>
</dbReference>
<dbReference type="PANTHER" id="PTHR33589:SF3">
    <property type="entry name" value="ZYMOGEN GRANULE MEMBRANE PROTEIN 16-LIKE"/>
    <property type="match status" value="1"/>
</dbReference>
<dbReference type="SUPFAM" id="SSF51101">
    <property type="entry name" value="Mannose-binding lectins"/>
    <property type="match status" value="2"/>
</dbReference>
<dbReference type="Gene3D" id="2.100.10.30">
    <property type="entry name" value="Jacalin-like lectin domain"/>
    <property type="match status" value="2"/>
</dbReference>
<evidence type="ECO:0000256" key="1">
    <source>
        <dbReference type="ARBA" id="ARBA00022729"/>
    </source>
</evidence>
<dbReference type="InterPro" id="IPR052321">
    <property type="entry name" value="PolyBind_ProtTraffic"/>
</dbReference>
<dbReference type="SMART" id="SM00915">
    <property type="entry name" value="Jacalin"/>
    <property type="match status" value="2"/>
</dbReference>
<keyword evidence="2" id="KW-0430">Lectin</keyword>
<keyword evidence="1" id="KW-0732">Signal</keyword>
<evidence type="ECO:0000256" key="2">
    <source>
        <dbReference type="ARBA" id="ARBA00022734"/>
    </source>
</evidence>
<dbReference type="GO" id="GO:0030246">
    <property type="term" value="F:carbohydrate binding"/>
    <property type="evidence" value="ECO:0007669"/>
    <property type="project" value="UniProtKB-KW"/>
</dbReference>
<dbReference type="AlphaFoldDB" id="A0A5N5QG49"/>
<keyword evidence="5" id="KW-1185">Reference proteome</keyword>
<reference evidence="4 5" key="1">
    <citation type="journal article" date="2019" name="Fungal Biol. Biotechnol.">
        <title>Draft genome sequence of fastidious pathogen Ceratobasidium theobromae, which causes vascular-streak dieback in Theobroma cacao.</title>
        <authorList>
            <person name="Ali S.S."/>
            <person name="Asman A."/>
            <person name="Shao J."/>
            <person name="Firmansyah A.P."/>
            <person name="Susilo A.W."/>
            <person name="Rosmana A."/>
            <person name="McMahon P."/>
            <person name="Junaid M."/>
            <person name="Guest D."/>
            <person name="Kheng T.Y."/>
            <person name="Meinhardt L.W."/>
            <person name="Bailey B.A."/>
        </authorList>
    </citation>
    <scope>NUCLEOTIDE SEQUENCE [LARGE SCALE GENOMIC DNA]</scope>
    <source>
        <strain evidence="4 5">CT2</strain>
    </source>
</reference>
<evidence type="ECO:0000313" key="4">
    <source>
        <dbReference type="EMBL" id="KAB5590644.1"/>
    </source>
</evidence>
<sequence>MAAQIPAPDDAFVFKFEDNNSGQPPEWNEVQIPDLVALKNLSVSEKNSLLQNCGYLYGFSIDGLEPKRSIRPVAKHMPRFKGPLCLRETNDVTTEIITSTSERESNYVHHGWSSTTIYPTPWTSSRIANTNQPNRDGIWTTKRTIAHKLELTISIEELQPVQEFEDEVRAALSLSTTFEKFQAVYRLLQVWGDVVPLEIDIGFSLSFTDHESNIAKLPATGSYNGLPDLLSIKTARIAKKGGNATIPNWTPITWYTAAVPPPNWTQVRISRAIPTIQLLPQDLQDQLADLYAARLSGGSLMGVANGNQSFDDAPCASKIPAKITVRAGTCIDCISITYLDGTVSNRHGGRGGTEYDFSLANGKSSYCRVWRVQFVTNTGRVSPPYGGTGGKPVVARSPGAILVGFASILHKQGENMLGIWRHDVVGVVPKQDDAFSQYFGGEGGTPFNDRTVIGNSQSMRVSRVVIRCASLVDGIQFIYTGKSGRAETAAPHHGGWGGTRKEFVLQPGEYITTVSGRCANVIDQLRFETNQGGPWNKIEKWSCLWNVIAGRKSETFGGNGGSYFNISAPRDVHGKPMGLHYICGKSAALLDGAMFVWTPM</sequence>
<comment type="caution">
    <text evidence="4">The sequence shown here is derived from an EMBL/GenBank/DDBJ whole genome shotgun (WGS) entry which is preliminary data.</text>
</comment>